<evidence type="ECO:0000256" key="1">
    <source>
        <dbReference type="SAM" id="Phobius"/>
    </source>
</evidence>
<comment type="caution">
    <text evidence="2">The sequence shown here is derived from an EMBL/GenBank/DDBJ whole genome shotgun (WGS) entry which is preliminary data.</text>
</comment>
<dbReference type="EMBL" id="LSDK01000067">
    <property type="protein sequence ID" value="KXB76359.1"/>
    <property type="molecule type" value="Genomic_DNA"/>
</dbReference>
<dbReference type="PATRIC" id="fig|322095.3.peg.975"/>
<sequence>MKSIKLRVLLLLLYLVVLGVYLYPKGASLSDPAGVQWLAVMGGTLLVIVLLFLVLCYRERRRDHAEYGYYPKDEKDKTER</sequence>
<keyword evidence="1" id="KW-0812">Transmembrane</keyword>
<keyword evidence="1" id="KW-0472">Membrane</keyword>
<keyword evidence="1" id="KW-1133">Transmembrane helix</keyword>
<keyword evidence="3" id="KW-1185">Reference proteome</keyword>
<evidence type="ECO:0000313" key="3">
    <source>
        <dbReference type="Proteomes" id="UP000070224"/>
    </source>
</evidence>
<feature type="transmembrane region" description="Helical" evidence="1">
    <location>
        <begin position="38"/>
        <end position="57"/>
    </location>
</feature>
<accession>A0A134B8T8</accession>
<reference evidence="3" key="1">
    <citation type="submission" date="2016-01" db="EMBL/GenBank/DDBJ databases">
        <authorList>
            <person name="Mitreva M."/>
            <person name="Pepin K.H."/>
            <person name="Mihindukulasuriya K.A."/>
            <person name="Fulton R."/>
            <person name="Fronick C."/>
            <person name="O'Laughlin M."/>
            <person name="Miner T."/>
            <person name="Herter B."/>
            <person name="Rosa B.A."/>
            <person name="Cordes M."/>
            <person name="Tomlinson C."/>
            <person name="Wollam A."/>
            <person name="Palsikar V.B."/>
            <person name="Mardis E.R."/>
            <person name="Wilson R.K."/>
        </authorList>
    </citation>
    <scope>NUCLEOTIDE SEQUENCE [LARGE SCALE GENOMIC DNA]</scope>
    <source>
        <strain evidence="3">KA00683</strain>
    </source>
</reference>
<dbReference type="STRING" id="322095.HMPREF3185_00988"/>
<dbReference type="Proteomes" id="UP000070224">
    <property type="component" value="Unassembled WGS sequence"/>
</dbReference>
<organism evidence="2 3">
    <name type="scientific">Porphyromonas somerae</name>
    <dbReference type="NCBI Taxonomy" id="322095"/>
    <lineage>
        <taxon>Bacteria</taxon>
        <taxon>Pseudomonadati</taxon>
        <taxon>Bacteroidota</taxon>
        <taxon>Bacteroidia</taxon>
        <taxon>Bacteroidales</taxon>
        <taxon>Porphyromonadaceae</taxon>
        <taxon>Porphyromonas</taxon>
    </lineage>
</organism>
<protein>
    <submittedName>
        <fullName evidence="2">Uncharacterized protein</fullName>
    </submittedName>
</protein>
<gene>
    <name evidence="2" type="ORF">HMPREF3185_00988</name>
</gene>
<dbReference type="RefSeq" id="WP_060935329.1">
    <property type="nucleotide sequence ID" value="NZ_KQ960440.1"/>
</dbReference>
<evidence type="ECO:0000313" key="2">
    <source>
        <dbReference type="EMBL" id="KXB76359.1"/>
    </source>
</evidence>
<name>A0A134B8T8_9PORP</name>
<dbReference type="AlphaFoldDB" id="A0A134B8T8"/>
<proteinExistence type="predicted"/>